<reference evidence="4" key="1">
    <citation type="journal article" date="2019" name="Int. J. Syst. Evol. Microbiol.">
        <title>The Global Catalogue of Microorganisms (GCM) 10K type strain sequencing project: providing services to taxonomists for standard genome sequencing and annotation.</title>
        <authorList>
            <consortium name="The Broad Institute Genomics Platform"/>
            <consortium name="The Broad Institute Genome Sequencing Center for Infectious Disease"/>
            <person name="Wu L."/>
            <person name="Ma J."/>
        </authorList>
    </citation>
    <scope>NUCLEOTIDE SEQUENCE [LARGE SCALE GENOMIC DNA]</scope>
    <source>
        <strain evidence="4">CGMCC 1.15461</strain>
    </source>
</reference>
<sequence length="74" mass="8317">MKNLLSKFYVFIFLLVSNYSLFAQGPNDEGDGDCLECVDPPASISKTLLILAIVGILFAFYYYSNKKQQKAVKN</sequence>
<evidence type="ECO:0000313" key="3">
    <source>
        <dbReference type="EMBL" id="GGB74650.1"/>
    </source>
</evidence>
<keyword evidence="1" id="KW-1133">Transmembrane helix</keyword>
<evidence type="ECO:0000256" key="2">
    <source>
        <dbReference type="SAM" id="SignalP"/>
    </source>
</evidence>
<keyword evidence="2" id="KW-0732">Signal</keyword>
<dbReference type="RefSeq" id="WP_188620471.1">
    <property type="nucleotide sequence ID" value="NZ_BMJE01000003.1"/>
</dbReference>
<keyword evidence="4" id="KW-1185">Reference proteome</keyword>
<dbReference type="Proteomes" id="UP000615760">
    <property type="component" value="Unassembled WGS sequence"/>
</dbReference>
<evidence type="ECO:0000256" key="1">
    <source>
        <dbReference type="SAM" id="Phobius"/>
    </source>
</evidence>
<protein>
    <recommendedName>
        <fullName evidence="5">Signal peptidase</fullName>
    </recommendedName>
</protein>
<organism evidence="3 4">
    <name type="scientific">Flavobacterium suaedae</name>
    <dbReference type="NCBI Taxonomy" id="1767027"/>
    <lineage>
        <taxon>Bacteria</taxon>
        <taxon>Pseudomonadati</taxon>
        <taxon>Bacteroidota</taxon>
        <taxon>Flavobacteriia</taxon>
        <taxon>Flavobacteriales</taxon>
        <taxon>Flavobacteriaceae</taxon>
        <taxon>Flavobacterium</taxon>
    </lineage>
</organism>
<accession>A0ABQ1JU68</accession>
<evidence type="ECO:0000313" key="4">
    <source>
        <dbReference type="Proteomes" id="UP000615760"/>
    </source>
</evidence>
<proteinExistence type="predicted"/>
<dbReference type="EMBL" id="BMJE01000003">
    <property type="protein sequence ID" value="GGB74650.1"/>
    <property type="molecule type" value="Genomic_DNA"/>
</dbReference>
<feature type="signal peptide" evidence="2">
    <location>
        <begin position="1"/>
        <end position="23"/>
    </location>
</feature>
<keyword evidence="1" id="KW-0472">Membrane</keyword>
<feature type="transmembrane region" description="Helical" evidence="1">
    <location>
        <begin position="47"/>
        <end position="64"/>
    </location>
</feature>
<name>A0ABQ1JU68_9FLAO</name>
<evidence type="ECO:0008006" key="5">
    <source>
        <dbReference type="Google" id="ProtNLM"/>
    </source>
</evidence>
<feature type="chain" id="PRO_5045636234" description="Signal peptidase" evidence="2">
    <location>
        <begin position="24"/>
        <end position="74"/>
    </location>
</feature>
<comment type="caution">
    <text evidence="3">The sequence shown here is derived from an EMBL/GenBank/DDBJ whole genome shotgun (WGS) entry which is preliminary data.</text>
</comment>
<gene>
    <name evidence="3" type="ORF">GCM10007424_13230</name>
</gene>
<keyword evidence="1" id="KW-0812">Transmembrane</keyword>